<dbReference type="Pfam" id="PF12734">
    <property type="entry name" value="CYSTM"/>
    <property type="match status" value="1"/>
</dbReference>
<dbReference type="PANTHER" id="PTHR31568">
    <property type="entry name" value="RCG49325, ISOFORM CRA_A"/>
    <property type="match status" value="1"/>
</dbReference>
<comment type="subcellular location">
    <subcellularLocation>
        <location evidence="1">Membrane</location>
        <topology evidence="1">Single-pass membrane protein</topology>
    </subcellularLocation>
</comment>
<keyword evidence="5" id="KW-0472">Membrane</keyword>
<keyword evidence="4" id="KW-1133">Transmembrane helix</keyword>
<evidence type="ECO:0000313" key="8">
    <source>
        <dbReference type="EMBL" id="KAG2601130.1"/>
    </source>
</evidence>
<protein>
    <recommendedName>
        <fullName evidence="7">Cysteine-rich transmembrane domain-containing protein</fullName>
    </recommendedName>
</protein>
<gene>
    <name evidence="8" type="ORF">PVAP13_5KG545500</name>
</gene>
<comment type="similarity">
    <text evidence="2">Belongs to the CYSTM1 family.</text>
</comment>
<evidence type="ECO:0000256" key="5">
    <source>
        <dbReference type="ARBA" id="ARBA00023136"/>
    </source>
</evidence>
<reference evidence="8" key="1">
    <citation type="submission" date="2020-05" db="EMBL/GenBank/DDBJ databases">
        <title>WGS assembly of Panicum virgatum.</title>
        <authorList>
            <person name="Lovell J.T."/>
            <person name="Jenkins J."/>
            <person name="Shu S."/>
            <person name="Juenger T.E."/>
            <person name="Schmutz J."/>
        </authorList>
    </citation>
    <scope>NUCLEOTIDE SEQUENCE</scope>
    <source>
        <strain evidence="8">AP13</strain>
    </source>
</reference>
<organism evidence="8 9">
    <name type="scientific">Panicum virgatum</name>
    <name type="common">Blackwell switchgrass</name>
    <dbReference type="NCBI Taxonomy" id="38727"/>
    <lineage>
        <taxon>Eukaryota</taxon>
        <taxon>Viridiplantae</taxon>
        <taxon>Streptophyta</taxon>
        <taxon>Embryophyta</taxon>
        <taxon>Tracheophyta</taxon>
        <taxon>Spermatophyta</taxon>
        <taxon>Magnoliopsida</taxon>
        <taxon>Liliopsida</taxon>
        <taxon>Poales</taxon>
        <taxon>Poaceae</taxon>
        <taxon>PACMAD clade</taxon>
        <taxon>Panicoideae</taxon>
        <taxon>Panicodae</taxon>
        <taxon>Paniceae</taxon>
        <taxon>Panicinae</taxon>
        <taxon>Panicum</taxon>
        <taxon>Panicum sect. Hiantes</taxon>
    </lineage>
</organism>
<dbReference type="EMBL" id="CM029045">
    <property type="protein sequence ID" value="KAG2601130.1"/>
    <property type="molecule type" value="Genomic_DNA"/>
</dbReference>
<feature type="domain" description="Cysteine-rich transmembrane" evidence="7">
    <location>
        <begin position="77"/>
        <end position="116"/>
    </location>
</feature>
<dbReference type="AlphaFoldDB" id="A0A8T0SR13"/>
<proteinExistence type="inferred from homology"/>
<accession>A0A8T0SR13</accession>
<dbReference type="PANTHER" id="PTHR31568:SF21">
    <property type="entry name" value="CYSTM DOMAIN-CONTAINING PROTEIN"/>
    <property type="match status" value="1"/>
</dbReference>
<feature type="region of interest" description="Disordered" evidence="6">
    <location>
        <begin position="17"/>
        <end position="46"/>
    </location>
</feature>
<keyword evidence="9" id="KW-1185">Reference proteome</keyword>
<sequence>MELSFHIASRHRRTAIYSRQTGARPPSSSIPRCSRATERTQAPSELEAGGRRLTTIRMSDRRYGYSYPPPQGYYNNGPPVMAPPQYQYAAPPRREPSFLEGCLAALCCCCLLDECCCDPSVIFVS</sequence>
<keyword evidence="3" id="KW-0812">Transmembrane</keyword>
<evidence type="ECO:0000256" key="3">
    <source>
        <dbReference type="ARBA" id="ARBA00022692"/>
    </source>
</evidence>
<comment type="caution">
    <text evidence="8">The sequence shown here is derived from an EMBL/GenBank/DDBJ whole genome shotgun (WGS) entry which is preliminary data.</text>
</comment>
<dbReference type="InterPro" id="IPR044850">
    <property type="entry name" value="WIH1-like"/>
</dbReference>
<evidence type="ECO:0000256" key="6">
    <source>
        <dbReference type="SAM" id="MobiDB-lite"/>
    </source>
</evidence>
<evidence type="ECO:0000256" key="4">
    <source>
        <dbReference type="ARBA" id="ARBA00022989"/>
    </source>
</evidence>
<evidence type="ECO:0000259" key="7">
    <source>
        <dbReference type="Pfam" id="PF12734"/>
    </source>
</evidence>
<name>A0A8T0SR13_PANVG</name>
<evidence type="ECO:0000256" key="1">
    <source>
        <dbReference type="ARBA" id="ARBA00004167"/>
    </source>
</evidence>
<evidence type="ECO:0000313" key="9">
    <source>
        <dbReference type="Proteomes" id="UP000823388"/>
    </source>
</evidence>
<dbReference type="Proteomes" id="UP000823388">
    <property type="component" value="Chromosome 5K"/>
</dbReference>
<dbReference type="InterPro" id="IPR028144">
    <property type="entry name" value="CYSTM_dom"/>
</dbReference>
<feature type="compositionally biased region" description="Low complexity" evidence="6">
    <location>
        <begin position="24"/>
        <end position="34"/>
    </location>
</feature>
<evidence type="ECO:0000256" key="2">
    <source>
        <dbReference type="ARBA" id="ARBA00009444"/>
    </source>
</evidence>
<dbReference type="GO" id="GO:0005886">
    <property type="term" value="C:plasma membrane"/>
    <property type="evidence" value="ECO:0007669"/>
    <property type="project" value="InterPro"/>
</dbReference>